<dbReference type="EMBL" id="ADBV01012728">
    <property type="protein sequence ID" value="EJW74176.1"/>
    <property type="molecule type" value="Genomic_DNA"/>
</dbReference>
<accession>J9DWM3</accession>
<proteinExistence type="predicted"/>
<reference evidence="2" key="1">
    <citation type="submission" date="2012-08" db="EMBL/GenBank/DDBJ databases">
        <title>The Genome Sequence of Wuchereria bancrofti.</title>
        <authorList>
            <person name="Nutman T.B."/>
            <person name="Fink D.L."/>
            <person name="Russ C."/>
            <person name="Young S."/>
            <person name="Zeng Q."/>
            <person name="Koehrsen M."/>
            <person name="Alvarado L."/>
            <person name="Berlin A."/>
            <person name="Chapman S.B."/>
            <person name="Chen Z."/>
            <person name="Freedman E."/>
            <person name="Gellesch M."/>
            <person name="Goldberg J."/>
            <person name="Griggs A."/>
            <person name="Gujja S."/>
            <person name="Heilman E.R."/>
            <person name="Heiman D."/>
            <person name="Hepburn T."/>
            <person name="Howarth C."/>
            <person name="Jen D."/>
            <person name="Larson L."/>
            <person name="Lewis B."/>
            <person name="Mehta T."/>
            <person name="Park D."/>
            <person name="Pearson M."/>
            <person name="Roberts A."/>
            <person name="Saif S."/>
            <person name="Shea T."/>
            <person name="Shenoy N."/>
            <person name="Sisk P."/>
            <person name="Stolte C."/>
            <person name="Sykes S."/>
            <person name="Walk T."/>
            <person name="White J."/>
            <person name="Yandava C."/>
            <person name="Haas B."/>
            <person name="Henn M.R."/>
            <person name="Nusbaum C."/>
            <person name="Birren B."/>
        </authorList>
    </citation>
    <scope>NUCLEOTIDE SEQUENCE [LARGE SCALE GENOMIC DNA]</scope>
    <source>
        <strain evidence="2">NA</strain>
    </source>
</reference>
<dbReference type="Proteomes" id="UP000004810">
    <property type="component" value="Unassembled WGS sequence"/>
</dbReference>
<gene>
    <name evidence="1" type="ORF">WUBG_14917</name>
</gene>
<sequence length="88" mass="10226">VNLQSVTLHLGRAMINVKSSLLEDGKVVIMDENKLDIKIDANEQQSKESFADFCKSIHFIKKLKFKKIHVVMIKIFHHKITKHLTDRN</sequence>
<feature type="non-terminal residue" evidence="1">
    <location>
        <position position="1"/>
    </location>
</feature>
<name>J9DWM3_WUCBA</name>
<comment type="caution">
    <text evidence="1">The sequence shown here is derived from an EMBL/GenBank/DDBJ whole genome shotgun (WGS) entry which is preliminary data.</text>
</comment>
<protein>
    <submittedName>
        <fullName evidence="1">Uncharacterized protein</fullName>
    </submittedName>
</protein>
<evidence type="ECO:0000313" key="2">
    <source>
        <dbReference type="Proteomes" id="UP000004810"/>
    </source>
</evidence>
<dbReference type="AlphaFoldDB" id="J9DWM3"/>
<evidence type="ECO:0000313" key="1">
    <source>
        <dbReference type="EMBL" id="EJW74176.1"/>
    </source>
</evidence>
<organism evidence="1 2">
    <name type="scientific">Wuchereria bancrofti</name>
    <dbReference type="NCBI Taxonomy" id="6293"/>
    <lineage>
        <taxon>Eukaryota</taxon>
        <taxon>Metazoa</taxon>
        <taxon>Ecdysozoa</taxon>
        <taxon>Nematoda</taxon>
        <taxon>Chromadorea</taxon>
        <taxon>Rhabditida</taxon>
        <taxon>Spirurina</taxon>
        <taxon>Spiruromorpha</taxon>
        <taxon>Filarioidea</taxon>
        <taxon>Onchocercidae</taxon>
        <taxon>Wuchereria</taxon>
    </lineage>
</organism>